<sequence>MGEREAEFGVRDNTVSSWPTVQMKEMDNESCLQVANAIKSAVENGPLPSLSVWPMRHPHIKPLTSPVLPHVYLPGWKMSLHLGDAFSLVGGGRGIYECV</sequence>
<dbReference type="AlphaFoldDB" id="A0AA35LBI7"/>
<reference evidence="1" key="1">
    <citation type="submission" date="2022-12" db="EMBL/GenBank/DDBJ databases">
        <authorList>
            <person name="Alioto T."/>
            <person name="Alioto T."/>
            <person name="Gomez Garrido J."/>
        </authorList>
    </citation>
    <scope>NUCLEOTIDE SEQUENCE</scope>
</reference>
<keyword evidence="2" id="KW-1185">Reference proteome</keyword>
<proteinExistence type="predicted"/>
<gene>
    <name evidence="1" type="ORF">PODLI_1B018402</name>
</gene>
<dbReference type="EMBL" id="OX395139">
    <property type="protein sequence ID" value="CAI5792748.1"/>
    <property type="molecule type" value="Genomic_DNA"/>
</dbReference>
<organism evidence="1 2">
    <name type="scientific">Podarcis lilfordi</name>
    <name type="common">Lilford's wall lizard</name>
    <dbReference type="NCBI Taxonomy" id="74358"/>
    <lineage>
        <taxon>Eukaryota</taxon>
        <taxon>Metazoa</taxon>
        <taxon>Chordata</taxon>
        <taxon>Craniata</taxon>
        <taxon>Vertebrata</taxon>
        <taxon>Euteleostomi</taxon>
        <taxon>Lepidosauria</taxon>
        <taxon>Squamata</taxon>
        <taxon>Bifurcata</taxon>
        <taxon>Unidentata</taxon>
        <taxon>Episquamata</taxon>
        <taxon>Laterata</taxon>
        <taxon>Lacertibaenia</taxon>
        <taxon>Lacertidae</taxon>
        <taxon>Podarcis</taxon>
    </lineage>
</organism>
<evidence type="ECO:0000313" key="2">
    <source>
        <dbReference type="Proteomes" id="UP001178461"/>
    </source>
</evidence>
<dbReference type="Proteomes" id="UP001178461">
    <property type="component" value="Chromosome 14"/>
</dbReference>
<evidence type="ECO:0000313" key="1">
    <source>
        <dbReference type="EMBL" id="CAI5792748.1"/>
    </source>
</evidence>
<protein>
    <submittedName>
        <fullName evidence="1">Uncharacterized protein</fullName>
    </submittedName>
</protein>
<accession>A0AA35LBI7</accession>
<name>A0AA35LBI7_9SAUR</name>